<dbReference type="AlphaFoldDB" id="A0A811ZS63"/>
<reference evidence="1" key="1">
    <citation type="submission" date="2020-12" db="EMBL/GenBank/DDBJ databases">
        <authorList>
            <consortium name="Molecular Ecology Group"/>
        </authorList>
    </citation>
    <scope>NUCLEOTIDE SEQUENCE</scope>
    <source>
        <strain evidence="1">TBG_1078</strain>
    </source>
</reference>
<evidence type="ECO:0000313" key="1">
    <source>
        <dbReference type="EMBL" id="CAD7691752.1"/>
    </source>
</evidence>
<dbReference type="Proteomes" id="UP000645828">
    <property type="component" value="Unassembled WGS sequence"/>
</dbReference>
<dbReference type="EMBL" id="CAJHUB010000775">
    <property type="protein sequence ID" value="CAD7691752.1"/>
    <property type="molecule type" value="Genomic_DNA"/>
</dbReference>
<dbReference type="PANTHER" id="PTHR15233">
    <property type="entry name" value="MITOCHONDRIAL PROTEOLIPID"/>
    <property type="match status" value="1"/>
</dbReference>
<gene>
    <name evidence="1" type="ORF">NYPRO_LOCUS24546</name>
</gene>
<evidence type="ECO:0000313" key="2">
    <source>
        <dbReference type="Proteomes" id="UP000645828"/>
    </source>
</evidence>
<sequence length="33" mass="4110">MLQSFVKNVWVPMKPYYAQIHQDIWVRMRLMSL</sequence>
<keyword evidence="2" id="KW-1185">Reference proteome</keyword>
<name>A0A811ZS63_NYCPR</name>
<comment type="caution">
    <text evidence="1">The sequence shown here is derived from an EMBL/GenBank/DDBJ whole genome shotgun (WGS) entry which is preliminary data.</text>
</comment>
<proteinExistence type="predicted"/>
<dbReference type="Pfam" id="PF08039">
    <property type="entry name" value="Mit_proteolip"/>
    <property type="match status" value="1"/>
</dbReference>
<protein>
    <submittedName>
        <fullName evidence="1">(raccoon dog) hypothetical protein</fullName>
    </submittedName>
</protein>
<dbReference type="GO" id="GO:0005739">
    <property type="term" value="C:mitochondrion"/>
    <property type="evidence" value="ECO:0007669"/>
    <property type="project" value="InterPro"/>
</dbReference>
<dbReference type="InterPro" id="IPR012574">
    <property type="entry name" value="ATP5MJ"/>
</dbReference>
<dbReference type="PANTHER" id="PTHR15233:SF1">
    <property type="entry name" value="ATP SYNTHASE SUBUNIT ATP5MJ, MITOCHONDRIAL"/>
    <property type="match status" value="1"/>
</dbReference>
<accession>A0A811ZS63</accession>
<organism evidence="1 2">
    <name type="scientific">Nyctereutes procyonoides</name>
    <name type="common">Raccoon dog</name>
    <name type="synonym">Canis procyonoides</name>
    <dbReference type="NCBI Taxonomy" id="34880"/>
    <lineage>
        <taxon>Eukaryota</taxon>
        <taxon>Metazoa</taxon>
        <taxon>Chordata</taxon>
        <taxon>Craniata</taxon>
        <taxon>Vertebrata</taxon>
        <taxon>Euteleostomi</taxon>
        <taxon>Mammalia</taxon>
        <taxon>Eutheria</taxon>
        <taxon>Laurasiatheria</taxon>
        <taxon>Carnivora</taxon>
        <taxon>Caniformia</taxon>
        <taxon>Canidae</taxon>
        <taxon>Nyctereutes</taxon>
    </lineage>
</organism>